<dbReference type="SUPFAM" id="SSF55073">
    <property type="entry name" value="Nucleotide cyclase"/>
    <property type="match status" value="1"/>
</dbReference>
<dbReference type="InterPro" id="IPR050697">
    <property type="entry name" value="Adenylyl/Guanylyl_Cyclase_3/4"/>
</dbReference>
<sequence>MSQTRQLVAIMFTDIEGYTALMQKDEKQAVLIRQKHRDIFNRSTTECGGELIQYYGDGTLSVFKSSISAVNCAIKMQHCFQQDPVIPVRIGLHLGDIIRTETDVIGDAVNIASRIESLAVPGSILISDKINDDLRNQTEFETKYLDVFEFKNVNQTMPVFAVANEGVVVPHLSEIHGKTEERIGKSFKSFKRKAAVLLVILLAFIATLLLTRPANIGSHELNDLTIAVLPFNSLNQDESSETFTDGVTEDIITHLSKIQHLQVISRASAMHYKGTNKSIRQIAKELNVNYILEGSVRVNDNQVRINANLVDAASNKNLWANNYDNTLVQIFKLQTDVSKDIANALKIRLSETEESRLNNLPTNNPEAYSVFKEGQAFLHRGGGKVEELKKAELLFKRATELDPNFCRAYVGLAETYLEYIFWGREAPKEMLAQASIPALKALAINSNDGATFGALGSISYYKYQKETAMLYLKKAIEINPSYVIAYDKLAWIYTFEGNVKLMEEHFNKVIKLDPLSTKYIGDMAQAYYYLGEFQKGVDKMDEYLKSFPGNNMLVWMKASNLSGLGKYEEAIELFTSRSVASNTNWMLGYCYGMIGEQEKAREILEFQLNKKKMVYVPPFMIATIYMGLGDIKNTLDWLEKDFEVGGQGLFFWGLKQDVKFKPLMNEPRFQALLNKIN</sequence>
<dbReference type="AlphaFoldDB" id="A0A8J6UAQ9"/>
<dbReference type="GO" id="GO:0035556">
    <property type="term" value="P:intracellular signal transduction"/>
    <property type="evidence" value="ECO:0007669"/>
    <property type="project" value="InterPro"/>
</dbReference>
<name>A0A8J6UAQ9_9FLAO</name>
<reference evidence="3" key="1">
    <citation type="journal article" date="2013" name="Int. J. Syst. Evol. Microbiol.">
        <title>Aestuariibaculum suncheonense gen. nov., sp. nov., a marine bacterium of the family Flavobacteriaceae isolated from a tidal flat and emended descriptions of the genera Gaetbulibacter and Tamlana.</title>
        <authorList>
            <person name="Jeong S.H."/>
            <person name="Park M.S."/>
            <person name="Jin H.M."/>
            <person name="Lee K."/>
            <person name="Park W."/>
            <person name="Jeon C.O."/>
        </authorList>
    </citation>
    <scope>NUCLEOTIDE SEQUENCE</scope>
    <source>
        <strain evidence="3">SC17</strain>
    </source>
</reference>
<keyword evidence="1" id="KW-1133">Transmembrane helix</keyword>
<reference evidence="3" key="2">
    <citation type="submission" date="2020-09" db="EMBL/GenBank/DDBJ databases">
        <authorList>
            <person name="Wu Z."/>
        </authorList>
    </citation>
    <scope>NUCLEOTIDE SEQUENCE</scope>
    <source>
        <strain evidence="3">SC17</strain>
    </source>
</reference>
<gene>
    <name evidence="3" type="ORF">ICJ84_06820</name>
</gene>
<evidence type="ECO:0000256" key="1">
    <source>
        <dbReference type="SAM" id="Phobius"/>
    </source>
</evidence>
<dbReference type="EMBL" id="JACVXC010000002">
    <property type="protein sequence ID" value="MBD0835140.1"/>
    <property type="molecule type" value="Genomic_DNA"/>
</dbReference>
<dbReference type="GO" id="GO:0004016">
    <property type="term" value="F:adenylate cyclase activity"/>
    <property type="evidence" value="ECO:0007669"/>
    <property type="project" value="UniProtKB-ARBA"/>
</dbReference>
<dbReference type="Pfam" id="PF13181">
    <property type="entry name" value="TPR_8"/>
    <property type="match status" value="1"/>
</dbReference>
<dbReference type="SMART" id="SM00028">
    <property type="entry name" value="TPR"/>
    <property type="match status" value="4"/>
</dbReference>
<dbReference type="Gene3D" id="1.25.40.10">
    <property type="entry name" value="Tetratricopeptide repeat domain"/>
    <property type="match status" value="3"/>
</dbReference>
<evidence type="ECO:0000313" key="3">
    <source>
        <dbReference type="EMBL" id="MBD0835140.1"/>
    </source>
</evidence>
<keyword evidence="1" id="KW-0472">Membrane</keyword>
<dbReference type="InterPro" id="IPR011990">
    <property type="entry name" value="TPR-like_helical_dom_sf"/>
</dbReference>
<protein>
    <recommendedName>
        <fullName evidence="2">Guanylate cyclase domain-containing protein</fullName>
    </recommendedName>
</protein>
<dbReference type="InterPro" id="IPR019734">
    <property type="entry name" value="TPR_rpt"/>
</dbReference>
<dbReference type="SMART" id="SM00044">
    <property type="entry name" value="CYCc"/>
    <property type="match status" value="1"/>
</dbReference>
<dbReference type="PANTHER" id="PTHR43081:SF19">
    <property type="entry name" value="PH-SENSITIVE ADENYLATE CYCLASE RV1264"/>
    <property type="match status" value="1"/>
</dbReference>
<dbReference type="RefSeq" id="WP_188215627.1">
    <property type="nucleotide sequence ID" value="NZ_BAABGH010000010.1"/>
</dbReference>
<dbReference type="SUPFAM" id="SSF52964">
    <property type="entry name" value="TolB, N-terminal domain"/>
    <property type="match status" value="1"/>
</dbReference>
<dbReference type="SUPFAM" id="SSF48452">
    <property type="entry name" value="TPR-like"/>
    <property type="match status" value="1"/>
</dbReference>
<comment type="caution">
    <text evidence="3">The sequence shown here is derived from an EMBL/GenBank/DDBJ whole genome shotgun (WGS) entry which is preliminary data.</text>
</comment>
<evidence type="ECO:0000313" key="4">
    <source>
        <dbReference type="Proteomes" id="UP000602057"/>
    </source>
</evidence>
<organism evidence="3 4">
    <name type="scientific">Aestuariibaculum suncheonense</name>
    <dbReference type="NCBI Taxonomy" id="1028745"/>
    <lineage>
        <taxon>Bacteria</taxon>
        <taxon>Pseudomonadati</taxon>
        <taxon>Bacteroidota</taxon>
        <taxon>Flavobacteriia</taxon>
        <taxon>Flavobacteriales</taxon>
        <taxon>Flavobacteriaceae</taxon>
    </lineage>
</organism>
<dbReference type="PANTHER" id="PTHR43081">
    <property type="entry name" value="ADENYLATE CYCLASE, TERMINAL-DIFFERENTIATION SPECIFIC-RELATED"/>
    <property type="match status" value="1"/>
</dbReference>
<dbReference type="InterPro" id="IPR029787">
    <property type="entry name" value="Nucleotide_cyclase"/>
</dbReference>
<dbReference type="Pfam" id="PF00211">
    <property type="entry name" value="Guanylate_cyc"/>
    <property type="match status" value="1"/>
</dbReference>
<accession>A0A8J6UAQ9</accession>
<dbReference type="Gene3D" id="3.30.70.1230">
    <property type="entry name" value="Nucleotide cyclase"/>
    <property type="match status" value="1"/>
</dbReference>
<feature type="transmembrane region" description="Helical" evidence="1">
    <location>
        <begin position="194"/>
        <end position="211"/>
    </location>
</feature>
<dbReference type="Gene3D" id="3.40.50.10070">
    <property type="entry name" value="TolB, N-terminal domain"/>
    <property type="match status" value="1"/>
</dbReference>
<dbReference type="GO" id="GO:0006171">
    <property type="term" value="P:cAMP biosynthetic process"/>
    <property type="evidence" value="ECO:0007669"/>
    <property type="project" value="TreeGrafter"/>
</dbReference>
<dbReference type="Proteomes" id="UP000602057">
    <property type="component" value="Unassembled WGS sequence"/>
</dbReference>
<dbReference type="CDD" id="cd07302">
    <property type="entry name" value="CHD"/>
    <property type="match status" value="1"/>
</dbReference>
<keyword evidence="1" id="KW-0812">Transmembrane</keyword>
<feature type="domain" description="Guanylate cyclase" evidence="2">
    <location>
        <begin position="9"/>
        <end position="116"/>
    </location>
</feature>
<evidence type="ECO:0000259" key="2">
    <source>
        <dbReference type="PROSITE" id="PS50125"/>
    </source>
</evidence>
<dbReference type="InterPro" id="IPR001054">
    <property type="entry name" value="A/G_cyclase"/>
</dbReference>
<keyword evidence="4" id="KW-1185">Reference proteome</keyword>
<dbReference type="PROSITE" id="PS50125">
    <property type="entry name" value="GUANYLATE_CYCLASE_2"/>
    <property type="match status" value="1"/>
</dbReference>
<proteinExistence type="predicted"/>